<protein>
    <submittedName>
        <fullName evidence="2">ATP-binding protein</fullName>
    </submittedName>
</protein>
<sequence length="626" mass="71052">MPRIKKFAIKNFKGIESAEFDFHNRIENKILTFIGLNESGKTTVLEALSHFITSDRTNNQLFDGPYAQQHIASLIPIHESAAFNGKVSISSTVELTEKDKDDIVSIFSDEKLSLDRKSIPDMMTAERAYLFKDSTYKEFMNYWNGFEPIILHGKSKKPKNYVRPDKGSSEKDLWIASVNSIKNKLPNMAYFPTFLVDLPQKIYLSEHENEKPVNRYYRSVLQDVLDSIDGGLNLETHVVKRISDFKARDATPSWFPKFFEDTDKRSVEAVFHKLSAAITKEVLGNWQRVFNRPVSAKQIKVDWNIDPGFNDLPYATFSVSDGESLYQINQRSLGFRWFFSFLLFTRFKSSGGKVTLFLFDEPAANLHARAQAQLLESFERIAKDGNIVFYSTHSHHMIEPKWLSGAYIVENESVDYDSDDFATSFSSTPTNIKVTSYRDFVSQQPDRVSYFQPVLERLQYQEPALVGSGPQVFVEGISDFNAFEYVLRQMKRPGGMRIVPGFGAGSLGPAISRALSEGRQFRILLDDDVAGKRAREKYIADWILSDGIALTLADMDSSLAGKKLEDLIAEETKEKVRQRFDGKSGKKQLNFYLAEILATSEIDGIDPKTVANISNLLLKLKDGMAK</sequence>
<dbReference type="GO" id="GO:0005524">
    <property type="term" value="F:ATP binding"/>
    <property type="evidence" value="ECO:0007669"/>
    <property type="project" value="UniProtKB-KW"/>
</dbReference>
<keyword evidence="3" id="KW-1185">Reference proteome</keyword>
<dbReference type="InterPro" id="IPR027417">
    <property type="entry name" value="P-loop_NTPase"/>
</dbReference>
<dbReference type="Gene3D" id="3.40.50.300">
    <property type="entry name" value="P-loop containing nucleotide triphosphate hydrolases"/>
    <property type="match status" value="1"/>
</dbReference>
<gene>
    <name evidence="2" type="ORF">LC586_34530</name>
</gene>
<dbReference type="CDD" id="cd00267">
    <property type="entry name" value="ABC_ATPase"/>
    <property type="match status" value="1"/>
</dbReference>
<dbReference type="InterPro" id="IPR041685">
    <property type="entry name" value="AAA_GajA/Old/RecF-like"/>
</dbReference>
<organism evidence="2 3">
    <name type="scientific">Nostoc favosum CHAB5714</name>
    <dbReference type="NCBI Taxonomy" id="2780399"/>
    <lineage>
        <taxon>Bacteria</taxon>
        <taxon>Bacillati</taxon>
        <taxon>Cyanobacteriota</taxon>
        <taxon>Cyanophyceae</taxon>
        <taxon>Nostocales</taxon>
        <taxon>Nostocaceae</taxon>
        <taxon>Nostoc</taxon>
        <taxon>Nostoc favosum</taxon>
    </lineage>
</organism>
<dbReference type="Proteomes" id="UP001199525">
    <property type="component" value="Unassembled WGS sequence"/>
</dbReference>
<keyword evidence="2" id="KW-0067">ATP-binding</keyword>
<dbReference type="SUPFAM" id="SSF52540">
    <property type="entry name" value="P-loop containing nucleoside triphosphate hydrolases"/>
    <property type="match status" value="1"/>
</dbReference>
<proteinExistence type="predicted"/>
<comment type="caution">
    <text evidence="2">The sequence shown here is derived from an EMBL/GenBank/DDBJ whole genome shotgun (WGS) entry which is preliminary data.</text>
</comment>
<dbReference type="InterPro" id="IPR051396">
    <property type="entry name" value="Bact_Antivir_Def_Nuclease"/>
</dbReference>
<dbReference type="PANTHER" id="PTHR43581:SF4">
    <property type="entry name" value="ATP_GTP PHOSPHATASE"/>
    <property type="match status" value="1"/>
</dbReference>
<reference evidence="2 3" key="1">
    <citation type="journal article" date="2021" name="Microorganisms">
        <title>Genome Evolution of Filamentous Cyanobacterium Nostoc Species: From Facultative Symbiosis to Free Living.</title>
        <authorList>
            <person name="Huo D."/>
            <person name="Li H."/>
            <person name="Cai F."/>
            <person name="Guo X."/>
            <person name="Qiao Z."/>
            <person name="Wang W."/>
            <person name="Yu G."/>
            <person name="Li R."/>
        </authorList>
    </citation>
    <scope>NUCLEOTIDE SEQUENCE [LARGE SCALE GENOMIC DNA]</scope>
    <source>
        <strain evidence="2 3">CHAB 5714</strain>
    </source>
</reference>
<dbReference type="Pfam" id="PF13175">
    <property type="entry name" value="AAA_15"/>
    <property type="match status" value="1"/>
</dbReference>
<evidence type="ECO:0000313" key="3">
    <source>
        <dbReference type="Proteomes" id="UP001199525"/>
    </source>
</evidence>
<name>A0ABS8IIP1_9NOSO</name>
<keyword evidence="2" id="KW-0547">Nucleotide-binding</keyword>
<feature type="domain" description="Endonuclease GajA/Old nuclease/RecF-like AAA" evidence="1">
    <location>
        <begin position="4"/>
        <end position="398"/>
    </location>
</feature>
<dbReference type="PANTHER" id="PTHR43581">
    <property type="entry name" value="ATP/GTP PHOSPHATASE"/>
    <property type="match status" value="1"/>
</dbReference>
<accession>A0ABS8IIP1</accession>
<evidence type="ECO:0000313" key="2">
    <source>
        <dbReference type="EMBL" id="MCC5604148.1"/>
    </source>
</evidence>
<dbReference type="GO" id="GO:0016746">
    <property type="term" value="F:acyltransferase activity"/>
    <property type="evidence" value="ECO:0007669"/>
    <property type="project" value="UniProtKB-KW"/>
</dbReference>
<keyword evidence="2" id="KW-0808">Transferase</keyword>
<keyword evidence="2" id="KW-0012">Acyltransferase</keyword>
<dbReference type="EMBL" id="JAIVFQ010000111">
    <property type="protein sequence ID" value="MCC5604148.1"/>
    <property type="molecule type" value="Genomic_DNA"/>
</dbReference>
<evidence type="ECO:0000259" key="1">
    <source>
        <dbReference type="Pfam" id="PF13175"/>
    </source>
</evidence>